<dbReference type="RefSeq" id="WP_344529163.1">
    <property type="nucleotide sequence ID" value="NZ_BAAAPE010000008.1"/>
</dbReference>
<sequence length="395" mass="42668">MKDWRSGRRPAGAVLALALLAGAVSCGDDGAGSAPPGAPFQRVLDRQAAAVRDGDEGAYLATVAPGSRDHGRQVFRNLRRLPLATWTYDVTGVTGTTVEARLRYRLKGYDRATTSAVEKLTFSRKRGTWRVEGEAPGSARQLWEQGAMSVVRGARSLVLGVGRERSELRRLARTADAAVPAVQRHWPRAWSRRLVLEAPSSVKDLARLLGESPSAYAGIAAVTTGEASGKGEPDAPSDRVLINPEAYAALSAEGRQIVTTHEAVHVATRRQTTPATPMWLSEGIADWAAYRDSGQGPRQAAPELAGADGPPRALPRDEDFRFGSGSDRLSRAYEGSWLACRMIAERWGEKRLLALYARVGEGERGGTDRALRSVLGIGEAEFTARWRAYVEDEVG</sequence>
<evidence type="ECO:0008006" key="5">
    <source>
        <dbReference type="Google" id="ProtNLM"/>
    </source>
</evidence>
<name>A0ABN2W009_9ACTN</name>
<dbReference type="EMBL" id="BAAAPE010000008">
    <property type="protein sequence ID" value="GAA2078629.1"/>
    <property type="molecule type" value="Genomic_DNA"/>
</dbReference>
<protein>
    <recommendedName>
        <fullName evidence="5">Lipoprotein</fullName>
    </recommendedName>
</protein>
<evidence type="ECO:0000313" key="3">
    <source>
        <dbReference type="EMBL" id="GAA2078629.1"/>
    </source>
</evidence>
<evidence type="ECO:0000256" key="2">
    <source>
        <dbReference type="SAM" id="SignalP"/>
    </source>
</evidence>
<keyword evidence="4" id="KW-1185">Reference proteome</keyword>
<accession>A0ABN2W009</accession>
<feature type="region of interest" description="Disordered" evidence="1">
    <location>
        <begin position="292"/>
        <end position="321"/>
    </location>
</feature>
<keyword evidence="2" id="KW-0732">Signal</keyword>
<comment type="caution">
    <text evidence="3">The sequence shown here is derived from an EMBL/GenBank/DDBJ whole genome shotgun (WGS) entry which is preliminary data.</text>
</comment>
<organism evidence="3 4">
    <name type="scientific">Streptomyces albiaxialis</name>
    <dbReference type="NCBI Taxonomy" id="329523"/>
    <lineage>
        <taxon>Bacteria</taxon>
        <taxon>Bacillati</taxon>
        <taxon>Actinomycetota</taxon>
        <taxon>Actinomycetes</taxon>
        <taxon>Kitasatosporales</taxon>
        <taxon>Streptomycetaceae</taxon>
        <taxon>Streptomyces</taxon>
    </lineage>
</organism>
<proteinExistence type="predicted"/>
<evidence type="ECO:0000256" key="1">
    <source>
        <dbReference type="SAM" id="MobiDB-lite"/>
    </source>
</evidence>
<gene>
    <name evidence="3" type="ORF">GCM10009801_35650</name>
</gene>
<feature type="signal peptide" evidence="2">
    <location>
        <begin position="1"/>
        <end position="26"/>
    </location>
</feature>
<reference evidence="3 4" key="1">
    <citation type="journal article" date="2019" name="Int. J. Syst. Evol. Microbiol.">
        <title>The Global Catalogue of Microorganisms (GCM) 10K type strain sequencing project: providing services to taxonomists for standard genome sequencing and annotation.</title>
        <authorList>
            <consortium name="The Broad Institute Genomics Platform"/>
            <consortium name="The Broad Institute Genome Sequencing Center for Infectious Disease"/>
            <person name="Wu L."/>
            <person name="Ma J."/>
        </authorList>
    </citation>
    <scope>NUCLEOTIDE SEQUENCE [LARGE SCALE GENOMIC DNA]</scope>
    <source>
        <strain evidence="3 4">JCM 15478</strain>
    </source>
</reference>
<dbReference type="Proteomes" id="UP001500016">
    <property type="component" value="Unassembled WGS sequence"/>
</dbReference>
<dbReference type="PROSITE" id="PS51257">
    <property type="entry name" value="PROKAR_LIPOPROTEIN"/>
    <property type="match status" value="1"/>
</dbReference>
<evidence type="ECO:0000313" key="4">
    <source>
        <dbReference type="Proteomes" id="UP001500016"/>
    </source>
</evidence>
<feature type="chain" id="PRO_5045036147" description="Lipoprotein" evidence="2">
    <location>
        <begin position="27"/>
        <end position="395"/>
    </location>
</feature>